<feature type="region of interest" description="Disordered" evidence="1">
    <location>
        <begin position="236"/>
        <end position="256"/>
    </location>
</feature>
<dbReference type="Proteomes" id="UP000006906">
    <property type="component" value="Chromosome 17"/>
</dbReference>
<dbReference type="KEGG" id="cre:CHLRE_17g745397v5"/>
<evidence type="ECO:0000313" key="3">
    <source>
        <dbReference type="Proteomes" id="UP000006906"/>
    </source>
</evidence>
<organism evidence="2 3">
    <name type="scientific">Chlamydomonas reinhardtii</name>
    <name type="common">Chlamydomonas smithii</name>
    <dbReference type="NCBI Taxonomy" id="3055"/>
    <lineage>
        <taxon>Eukaryota</taxon>
        <taxon>Viridiplantae</taxon>
        <taxon>Chlorophyta</taxon>
        <taxon>core chlorophytes</taxon>
        <taxon>Chlorophyceae</taxon>
        <taxon>CS clade</taxon>
        <taxon>Chlamydomonadales</taxon>
        <taxon>Chlamydomonadaceae</taxon>
        <taxon>Chlamydomonas</taxon>
    </lineage>
</organism>
<gene>
    <name evidence="2" type="ORF">CHLRE_17g745397v5</name>
</gene>
<dbReference type="GeneID" id="5729145"/>
<evidence type="ECO:0000256" key="1">
    <source>
        <dbReference type="SAM" id="MobiDB-lite"/>
    </source>
</evidence>
<dbReference type="ExpressionAtlas" id="A0A2K3CS13">
    <property type="expression patterns" value="baseline"/>
</dbReference>
<reference evidence="2 3" key="1">
    <citation type="journal article" date="2007" name="Science">
        <title>The Chlamydomonas genome reveals the evolution of key animal and plant functions.</title>
        <authorList>
            <person name="Merchant S.S."/>
            <person name="Prochnik S.E."/>
            <person name="Vallon O."/>
            <person name="Harris E.H."/>
            <person name="Karpowicz S.J."/>
            <person name="Witman G.B."/>
            <person name="Terry A."/>
            <person name="Salamov A."/>
            <person name="Fritz-Laylin L.K."/>
            <person name="Marechal-Drouard L."/>
            <person name="Marshall W.F."/>
            <person name="Qu L.H."/>
            <person name="Nelson D.R."/>
            <person name="Sanderfoot A.A."/>
            <person name="Spalding M.H."/>
            <person name="Kapitonov V.V."/>
            <person name="Ren Q."/>
            <person name="Ferris P."/>
            <person name="Lindquist E."/>
            <person name="Shapiro H."/>
            <person name="Lucas S.M."/>
            <person name="Grimwood J."/>
            <person name="Schmutz J."/>
            <person name="Cardol P."/>
            <person name="Cerutti H."/>
            <person name="Chanfreau G."/>
            <person name="Chen C.L."/>
            <person name="Cognat V."/>
            <person name="Croft M.T."/>
            <person name="Dent R."/>
            <person name="Dutcher S."/>
            <person name="Fernandez E."/>
            <person name="Fukuzawa H."/>
            <person name="Gonzalez-Ballester D."/>
            <person name="Gonzalez-Halphen D."/>
            <person name="Hallmann A."/>
            <person name="Hanikenne M."/>
            <person name="Hippler M."/>
            <person name="Inwood W."/>
            <person name="Jabbari K."/>
            <person name="Kalanon M."/>
            <person name="Kuras R."/>
            <person name="Lefebvre P.A."/>
            <person name="Lemaire S.D."/>
            <person name="Lobanov A.V."/>
            <person name="Lohr M."/>
            <person name="Manuell A."/>
            <person name="Meier I."/>
            <person name="Mets L."/>
            <person name="Mittag M."/>
            <person name="Mittelmeier T."/>
            <person name="Moroney J.V."/>
            <person name="Moseley J."/>
            <person name="Napoli C."/>
            <person name="Nedelcu A.M."/>
            <person name="Niyogi K."/>
            <person name="Novoselov S.V."/>
            <person name="Paulsen I.T."/>
            <person name="Pazour G."/>
            <person name="Purton S."/>
            <person name="Ral J.P."/>
            <person name="Riano-Pachon D.M."/>
            <person name="Riekhof W."/>
            <person name="Rymarquis L."/>
            <person name="Schroda M."/>
            <person name="Stern D."/>
            <person name="Umen J."/>
            <person name="Willows R."/>
            <person name="Wilson N."/>
            <person name="Zimmer S.L."/>
            <person name="Allmer J."/>
            <person name="Balk J."/>
            <person name="Bisova K."/>
            <person name="Chen C.J."/>
            <person name="Elias M."/>
            <person name="Gendler K."/>
            <person name="Hauser C."/>
            <person name="Lamb M.R."/>
            <person name="Ledford H."/>
            <person name="Long J.C."/>
            <person name="Minagawa J."/>
            <person name="Page M.D."/>
            <person name="Pan J."/>
            <person name="Pootakham W."/>
            <person name="Roje S."/>
            <person name="Rose A."/>
            <person name="Stahlberg E."/>
            <person name="Terauchi A.M."/>
            <person name="Yang P."/>
            <person name="Ball S."/>
            <person name="Bowler C."/>
            <person name="Dieckmann C.L."/>
            <person name="Gladyshev V.N."/>
            <person name="Green P."/>
            <person name="Jorgensen R."/>
            <person name="Mayfield S."/>
            <person name="Mueller-Roeber B."/>
            <person name="Rajamani S."/>
            <person name="Sayre R.T."/>
            <person name="Brokstein P."/>
            <person name="Dubchak I."/>
            <person name="Goodstein D."/>
            <person name="Hornick L."/>
            <person name="Huang Y.W."/>
            <person name="Jhaveri J."/>
            <person name="Luo Y."/>
            <person name="Martinez D."/>
            <person name="Ngau W.C."/>
            <person name="Otillar B."/>
            <person name="Poliakov A."/>
            <person name="Porter A."/>
            <person name="Szajkowski L."/>
            <person name="Werner G."/>
            <person name="Zhou K."/>
            <person name="Grigoriev I.V."/>
            <person name="Rokhsar D.S."/>
            <person name="Grossman A.R."/>
        </authorList>
    </citation>
    <scope>NUCLEOTIDE SEQUENCE [LARGE SCALE GENOMIC DNA]</scope>
    <source>
        <strain evidence="3">CC-503</strain>
    </source>
</reference>
<evidence type="ECO:0000313" key="2">
    <source>
        <dbReference type="EMBL" id="PNW71072.1"/>
    </source>
</evidence>
<dbReference type="RefSeq" id="XP_042915195.1">
    <property type="nucleotide sequence ID" value="XM_043072736.1"/>
</dbReference>
<dbReference type="AlphaFoldDB" id="A0A2K3CS13"/>
<dbReference type="OrthoDB" id="10685266at2759"/>
<keyword evidence="3" id="KW-1185">Reference proteome</keyword>
<protein>
    <submittedName>
        <fullName evidence="2">Uncharacterized protein</fullName>
    </submittedName>
</protein>
<accession>A0A2K3CS13</accession>
<dbReference type="InParanoid" id="A0A2K3CS13"/>
<name>A0A2K3CS13_CHLRE</name>
<dbReference type="EMBL" id="CM008978">
    <property type="protein sequence ID" value="PNW71072.1"/>
    <property type="molecule type" value="Genomic_DNA"/>
</dbReference>
<dbReference type="Gramene" id="PNW71072">
    <property type="protein sequence ID" value="PNW71072"/>
    <property type="gene ID" value="CHLRE_17g745397v5"/>
</dbReference>
<proteinExistence type="predicted"/>
<sequence length="711" mass="71650">MAVSVIGGSAVAGAALTDALVHEAATDRAPLEHMQHLVLHFDASASPRVVAELRNAPHRPPAAHTPQREAGPPKGPWRVGGAEDWPFAAYTLFAASYRSGGSGIGPPLAPALLSAELAAAVARLFPRLQSLELHGHWGLAAPLAHTDAAHGVYAHADVADTTPAPDVADTTHAPLPPVLQAQPSAAAGRSPQPPPPPPLALLAAGLPRLRQLALPASLCDSPDAVEASGLSRLGLAAAQDPGSGSGAGSASSSTGSSPCQLEELVVVSDPTQQVQRTRLGWAAALVTALPRLRRLALIGGCSRLEQLLLLPRPGPSGVRLEELCLEQHLAFTPEPLKVSDLVLDLRAGRLALACTPLNTARLVPLMRLAERAAAAAAAGFVDLDATVAADDAVAAGGVGAVRGGGGNGGDGGVGRRGQGAGACWRGRLRSVSLDVLVLNRAPRDEEWAYLEAWAAAQVPAAAEAALAAGWRTGRGGGGRGGGGGGAGLEAACGAEPGGLAVGCVVATYPECGGGAAAEGAATATAVAAAAEGGARGEPPPPPLLPPGPLQRVLRLCARGSVRRLVLRVPWEVEPAGQTEDEARAGLQRRAGLGRGSAAGGGGAGLGGAGALAVAGRGKVEALVRAAVAELSALAKEGWTLPDELTVELILLRADDVSDEDFEDAEGTAREEALHLVERELERAGVAGTIAVTVDWLSIDTIVKWCSSQGGR</sequence>